<dbReference type="Pfam" id="PF04961">
    <property type="entry name" value="FTCD_C"/>
    <property type="match status" value="1"/>
</dbReference>
<evidence type="ECO:0000313" key="3">
    <source>
        <dbReference type="EMBL" id="HIU28444.1"/>
    </source>
</evidence>
<comment type="caution">
    <text evidence="3">The sequence shown here is derived from an EMBL/GenBank/DDBJ whole genome shotgun (WGS) entry which is preliminary data.</text>
</comment>
<reference evidence="3" key="2">
    <citation type="journal article" date="2021" name="PeerJ">
        <title>Extensive microbial diversity within the chicken gut microbiome revealed by metagenomics and culture.</title>
        <authorList>
            <person name="Gilroy R."/>
            <person name="Ravi A."/>
            <person name="Getino M."/>
            <person name="Pursley I."/>
            <person name="Horton D.L."/>
            <person name="Alikhan N.F."/>
            <person name="Baker D."/>
            <person name="Gharbi K."/>
            <person name="Hall N."/>
            <person name="Watson M."/>
            <person name="Adriaenssens E.M."/>
            <person name="Foster-Nyarko E."/>
            <person name="Jarju S."/>
            <person name="Secka A."/>
            <person name="Antonio M."/>
            <person name="Oren A."/>
            <person name="Chaudhuri R.R."/>
            <person name="La Ragione R."/>
            <person name="Hildebrand F."/>
            <person name="Pallen M.J."/>
        </authorList>
    </citation>
    <scope>NUCLEOTIDE SEQUENCE</scope>
    <source>
        <strain evidence="3">11300</strain>
    </source>
</reference>
<accession>A0A9D1I5B4</accession>
<reference evidence="3" key="1">
    <citation type="submission" date="2020-10" db="EMBL/GenBank/DDBJ databases">
        <authorList>
            <person name="Gilroy R."/>
        </authorList>
    </citation>
    <scope>NUCLEOTIDE SEQUENCE</scope>
    <source>
        <strain evidence="3">11300</strain>
    </source>
</reference>
<dbReference type="EMBL" id="DVMO01000135">
    <property type="protein sequence ID" value="HIU28444.1"/>
    <property type="molecule type" value="Genomic_DNA"/>
</dbReference>
<feature type="domain" description="Cyclodeaminase/cyclohydrolase" evidence="2">
    <location>
        <begin position="30"/>
        <end position="206"/>
    </location>
</feature>
<dbReference type="Proteomes" id="UP000824091">
    <property type="component" value="Unassembled WGS sequence"/>
</dbReference>
<evidence type="ECO:0000256" key="1">
    <source>
        <dbReference type="SAM" id="MobiDB-lite"/>
    </source>
</evidence>
<evidence type="ECO:0000259" key="2">
    <source>
        <dbReference type="Pfam" id="PF04961"/>
    </source>
</evidence>
<sequence length="229" mass="24535">MPQADKNDKTALQAGTNTRGRDGKLVSMQIRDYLDLLSSDAPAPGGGSVSALSAAQGAALVAMVCELTIPKEKYAQYKDLCTLVRTEITKVRDQLIEGIDRDTEAYSRVSAAFKMAKDTDEQKKARSEAIQKATAEATRVPYETMEICLKGLDITAEIVGRSNPNAASDLGVAALNLLAGLKGAYMNVMINLPGIKDEKIREEFDNAAGMVKEAEAKAADIYSKVMAAL</sequence>
<dbReference type="Gene3D" id="1.20.120.680">
    <property type="entry name" value="Formiminotetrahydrofolate cyclodeaminase monomer, up-and-down helical bundle"/>
    <property type="match status" value="1"/>
</dbReference>
<dbReference type="AlphaFoldDB" id="A0A9D1I5B4"/>
<name>A0A9D1I5B4_9FIRM</name>
<feature type="region of interest" description="Disordered" evidence="1">
    <location>
        <begin position="1"/>
        <end position="20"/>
    </location>
</feature>
<dbReference type="GO" id="GO:0003824">
    <property type="term" value="F:catalytic activity"/>
    <property type="evidence" value="ECO:0007669"/>
    <property type="project" value="InterPro"/>
</dbReference>
<evidence type="ECO:0000313" key="4">
    <source>
        <dbReference type="Proteomes" id="UP000824091"/>
    </source>
</evidence>
<organism evidence="3 4">
    <name type="scientific">Candidatus Fimisoma avicola</name>
    <dbReference type="NCBI Taxonomy" id="2840826"/>
    <lineage>
        <taxon>Bacteria</taxon>
        <taxon>Bacillati</taxon>
        <taxon>Bacillota</taxon>
        <taxon>Clostridia</taxon>
        <taxon>Eubacteriales</taxon>
        <taxon>Candidatus Fimisoma</taxon>
    </lineage>
</organism>
<dbReference type="SUPFAM" id="SSF101262">
    <property type="entry name" value="Methenyltetrahydrofolate cyclohydrolase-like"/>
    <property type="match status" value="1"/>
</dbReference>
<proteinExistence type="predicted"/>
<dbReference type="InterPro" id="IPR007044">
    <property type="entry name" value="Cyclodeamin/CycHdrlase"/>
</dbReference>
<gene>
    <name evidence="3" type="ORF">IAD16_08705</name>
</gene>
<dbReference type="InterPro" id="IPR036178">
    <property type="entry name" value="Formintransfe-cycloase-like_sf"/>
</dbReference>
<protein>
    <submittedName>
        <fullName evidence="3">Cyclodeaminase/cyclohydrolase family protein</fullName>
    </submittedName>
</protein>